<sequence>MPAPTQPAPSYSKCYALKEIIYGFWATKVTYTPDKYPDLTGKTAVVTGCNTGVGKEAAKLLYQKNCNVIGVCRTESKGLEAAESIKQEIGNSKGSISVVSGCDFLDFTTVPQAGKRIQEILAGKPLNIIIHNAGLMSSSNAGTSKQGLEAMFQTNVMGPQLLQHYLDPVFLKEDDTSLKRIVWVSSGAHLLGPSQYGIFWENPGFDGVAIEKRPAATTLYGATKAANILQAKAWATRNKEMVDKIGCVSVSCYPGNLRTDLQRDWHPWTRATVGRLFYPAEYGAYTELYSVLSPSLTTSDQGKYICPFDQVHEPRDDVKEGLQNGTDLALWDWIESEIKEYIS</sequence>
<evidence type="ECO:0000256" key="1">
    <source>
        <dbReference type="ARBA" id="ARBA00006484"/>
    </source>
</evidence>
<dbReference type="EMBL" id="LLZZ01000043">
    <property type="protein sequence ID" value="KTB11172.1"/>
    <property type="molecule type" value="Genomic_DNA"/>
</dbReference>
<dbReference type="PRINTS" id="PR00081">
    <property type="entry name" value="GDHRDH"/>
</dbReference>
<proteinExistence type="inferred from homology"/>
<evidence type="ECO:0000256" key="3">
    <source>
        <dbReference type="ARBA" id="ARBA00023002"/>
    </source>
</evidence>
<dbReference type="VEuPathDB" id="FungiDB:GW608_J05687"/>
<dbReference type="VEuPathDB" id="FungiDB:B1J91_J05852g"/>
<accession>A0A0W0DB26</accession>
<keyword evidence="3" id="KW-0560">Oxidoreductase</keyword>
<dbReference type="InterPro" id="IPR002347">
    <property type="entry name" value="SDR_fam"/>
</dbReference>
<protein>
    <submittedName>
        <fullName evidence="4">Putative oxidoreductase</fullName>
    </submittedName>
</protein>
<keyword evidence="2" id="KW-0521">NADP</keyword>
<comment type="similarity">
    <text evidence="1">Belongs to the short-chain dehydrogenases/reductases (SDR) family.</text>
</comment>
<gene>
    <name evidence="4" type="ORF">AO440_003013</name>
</gene>
<reference evidence="4 5" key="1">
    <citation type="submission" date="2015-10" db="EMBL/GenBank/DDBJ databases">
        <title>Draft genomes sequences of Candida glabrata isolates 1A, 1B, 2A, 2B, 3A and 3B.</title>
        <authorList>
            <person name="Haavelsrud O.E."/>
            <person name="Gaustad P."/>
        </authorList>
    </citation>
    <scope>NUCLEOTIDE SEQUENCE [LARGE SCALE GENOMIC DNA]</scope>
    <source>
        <strain evidence="4">910700640</strain>
    </source>
</reference>
<dbReference type="VEuPathDB" id="FungiDB:CAGL0J05852g"/>
<dbReference type="AlphaFoldDB" id="A0A0W0DB26"/>
<organism evidence="4 5">
    <name type="scientific">Candida glabrata</name>
    <name type="common">Yeast</name>
    <name type="synonym">Torulopsis glabrata</name>
    <dbReference type="NCBI Taxonomy" id="5478"/>
    <lineage>
        <taxon>Eukaryota</taxon>
        <taxon>Fungi</taxon>
        <taxon>Dikarya</taxon>
        <taxon>Ascomycota</taxon>
        <taxon>Saccharomycotina</taxon>
        <taxon>Saccharomycetes</taxon>
        <taxon>Saccharomycetales</taxon>
        <taxon>Saccharomycetaceae</taxon>
        <taxon>Nakaseomyces</taxon>
    </lineage>
</organism>
<dbReference type="OrthoDB" id="191139at2759"/>
<dbReference type="SUPFAM" id="SSF51735">
    <property type="entry name" value="NAD(P)-binding Rossmann-fold domains"/>
    <property type="match status" value="1"/>
</dbReference>
<comment type="caution">
    <text evidence="4">The sequence shown here is derived from an EMBL/GenBank/DDBJ whole genome shotgun (WGS) entry which is preliminary data.</text>
</comment>
<dbReference type="Pfam" id="PF00106">
    <property type="entry name" value="adh_short"/>
    <property type="match status" value="1"/>
</dbReference>
<dbReference type="Proteomes" id="UP000054886">
    <property type="component" value="Unassembled WGS sequence"/>
</dbReference>
<dbReference type="GO" id="GO:0016491">
    <property type="term" value="F:oxidoreductase activity"/>
    <property type="evidence" value="ECO:0007669"/>
    <property type="project" value="UniProtKB-KW"/>
</dbReference>
<dbReference type="VEuPathDB" id="FungiDB:GVI51_J05665"/>
<dbReference type="CDD" id="cd05327">
    <property type="entry name" value="retinol-DH_like_SDR_c_like"/>
    <property type="match status" value="1"/>
</dbReference>
<name>A0A0W0DB26_CANGB</name>
<evidence type="ECO:0000313" key="5">
    <source>
        <dbReference type="Proteomes" id="UP000054886"/>
    </source>
</evidence>
<dbReference type="VEuPathDB" id="FungiDB:GWK60_J05643"/>
<evidence type="ECO:0000256" key="2">
    <source>
        <dbReference type="ARBA" id="ARBA00022857"/>
    </source>
</evidence>
<dbReference type="PANTHER" id="PTHR24320:SF236">
    <property type="entry name" value="SHORT-CHAIN DEHYDROGENASE-RELATED"/>
    <property type="match status" value="1"/>
</dbReference>
<dbReference type="PANTHER" id="PTHR24320">
    <property type="entry name" value="RETINOL DEHYDROGENASE"/>
    <property type="match status" value="1"/>
</dbReference>
<dbReference type="Gene3D" id="3.40.50.720">
    <property type="entry name" value="NAD(P)-binding Rossmann-like Domain"/>
    <property type="match status" value="1"/>
</dbReference>
<evidence type="ECO:0000313" key="4">
    <source>
        <dbReference type="EMBL" id="KTB11172.1"/>
    </source>
</evidence>
<dbReference type="InterPro" id="IPR036291">
    <property type="entry name" value="NAD(P)-bd_dom_sf"/>
</dbReference>